<dbReference type="Proteomes" id="UP001177670">
    <property type="component" value="Unassembled WGS sequence"/>
</dbReference>
<organism evidence="2 3">
    <name type="scientific">Melipona bicolor</name>
    <dbReference type="NCBI Taxonomy" id="60889"/>
    <lineage>
        <taxon>Eukaryota</taxon>
        <taxon>Metazoa</taxon>
        <taxon>Ecdysozoa</taxon>
        <taxon>Arthropoda</taxon>
        <taxon>Hexapoda</taxon>
        <taxon>Insecta</taxon>
        <taxon>Pterygota</taxon>
        <taxon>Neoptera</taxon>
        <taxon>Endopterygota</taxon>
        <taxon>Hymenoptera</taxon>
        <taxon>Apocrita</taxon>
        <taxon>Aculeata</taxon>
        <taxon>Apoidea</taxon>
        <taxon>Anthophila</taxon>
        <taxon>Apidae</taxon>
        <taxon>Melipona</taxon>
    </lineage>
</organism>
<evidence type="ECO:0000256" key="1">
    <source>
        <dbReference type="SAM" id="MobiDB-lite"/>
    </source>
</evidence>
<protein>
    <submittedName>
        <fullName evidence="2">Uncharacterized protein</fullName>
    </submittedName>
</protein>
<accession>A0AA40FU23</accession>
<feature type="region of interest" description="Disordered" evidence="1">
    <location>
        <begin position="1"/>
        <end position="22"/>
    </location>
</feature>
<name>A0AA40FU23_9HYME</name>
<keyword evidence="3" id="KW-1185">Reference proteome</keyword>
<dbReference type="AlphaFoldDB" id="A0AA40FU23"/>
<evidence type="ECO:0000313" key="3">
    <source>
        <dbReference type="Proteomes" id="UP001177670"/>
    </source>
</evidence>
<reference evidence="2" key="1">
    <citation type="submission" date="2021-10" db="EMBL/GenBank/DDBJ databases">
        <title>Melipona bicolor Genome sequencing and assembly.</title>
        <authorList>
            <person name="Araujo N.S."/>
            <person name="Arias M.C."/>
        </authorList>
    </citation>
    <scope>NUCLEOTIDE SEQUENCE</scope>
    <source>
        <strain evidence="2">USP_2M_L1-L4_2017</strain>
        <tissue evidence="2">Whole body</tissue>
    </source>
</reference>
<gene>
    <name evidence="2" type="ORF">K0M31_006333</name>
</gene>
<sequence>METSRHRGYTTPGVRQRSLPLGDKYPLCGEIEQRLSVCRWGGGIEGGGLPVSLCRGSRDRWMGSTRFTRKGLWPKSSFRQVRQRSKDSGRVLRRKDIENEPRGDGATKKEKREDPR</sequence>
<dbReference type="EMBL" id="JAHYIQ010000017">
    <property type="protein sequence ID" value="KAK1124996.1"/>
    <property type="molecule type" value="Genomic_DNA"/>
</dbReference>
<feature type="compositionally biased region" description="Basic and acidic residues" evidence="1">
    <location>
        <begin position="84"/>
        <end position="116"/>
    </location>
</feature>
<feature type="region of interest" description="Disordered" evidence="1">
    <location>
        <begin position="76"/>
        <end position="116"/>
    </location>
</feature>
<proteinExistence type="predicted"/>
<comment type="caution">
    <text evidence="2">The sequence shown here is derived from an EMBL/GenBank/DDBJ whole genome shotgun (WGS) entry which is preliminary data.</text>
</comment>
<evidence type="ECO:0000313" key="2">
    <source>
        <dbReference type="EMBL" id="KAK1124996.1"/>
    </source>
</evidence>